<evidence type="ECO:0000313" key="1">
    <source>
        <dbReference type="EMBL" id="RMH95913.1"/>
    </source>
</evidence>
<comment type="caution">
    <text evidence="1">The sequence shown here is derived from an EMBL/GenBank/DDBJ whole genome shotgun (WGS) entry which is preliminary data.</text>
</comment>
<organism evidence="1 2">
    <name type="scientific">Stutzerimonas nitrititolerans</name>
    <dbReference type="NCBI Taxonomy" id="2482751"/>
    <lineage>
        <taxon>Bacteria</taxon>
        <taxon>Pseudomonadati</taxon>
        <taxon>Pseudomonadota</taxon>
        <taxon>Gammaproteobacteria</taxon>
        <taxon>Pseudomonadales</taxon>
        <taxon>Pseudomonadaceae</taxon>
        <taxon>Stutzerimonas</taxon>
    </lineage>
</organism>
<dbReference type="Proteomes" id="UP000269134">
    <property type="component" value="Unassembled WGS sequence"/>
</dbReference>
<dbReference type="RefSeq" id="WP_158601321.1">
    <property type="nucleotide sequence ID" value="NZ_RFFL01000058.1"/>
</dbReference>
<evidence type="ECO:0000313" key="2">
    <source>
        <dbReference type="Proteomes" id="UP000269134"/>
    </source>
</evidence>
<sequence>ATTDRGAENPRSITVNLPALVEGVYEDAFAHGPLPLVFTNWSQQTWTLRFDPSAFWVDGLAYELLLEGFDRLGLTVSQEGIDDRITVVTLPAETQVWIDAAGWAGPPGGNYENFGLNLTARPISLYL</sequence>
<name>A0ABX9URQ9_9GAMM</name>
<keyword evidence="2" id="KW-1185">Reference proteome</keyword>
<dbReference type="EMBL" id="RFFL01000058">
    <property type="protein sequence ID" value="RMH95913.1"/>
    <property type="molecule type" value="Genomic_DNA"/>
</dbReference>
<feature type="non-terminal residue" evidence="1">
    <location>
        <position position="1"/>
    </location>
</feature>
<reference evidence="1 2" key="1">
    <citation type="submission" date="2018-10" db="EMBL/GenBank/DDBJ databases">
        <title>Pseudomonas sp. GL14 genome.</title>
        <authorList>
            <person name="Peng J."/>
            <person name="Liu Z.-P."/>
        </authorList>
    </citation>
    <scope>NUCLEOTIDE SEQUENCE [LARGE SCALE GENOMIC DNA]</scope>
    <source>
        <strain evidence="1 2">GL14</strain>
    </source>
</reference>
<gene>
    <name evidence="1" type="ORF">EA795_20660</name>
</gene>
<accession>A0ABX9URQ9</accession>
<proteinExistence type="predicted"/>
<dbReference type="GeneID" id="84611507"/>
<protein>
    <submittedName>
        <fullName evidence="1">Uncharacterized protein</fullName>
    </submittedName>
</protein>